<name>A0A1I3IP87_9EURY</name>
<sequence length="85" mass="9165">MVRVRKRNSAPLRDTLTDPLYQVAEVIGRVLVEHRPGGFPEIAVAAVPEHLPDLRPGFVAVAYLAVLAFSDVVVLNGVVQRAGHG</sequence>
<evidence type="ECO:0000256" key="1">
    <source>
        <dbReference type="SAM" id="Phobius"/>
    </source>
</evidence>
<keyword evidence="1" id="KW-0812">Transmembrane</keyword>
<keyword evidence="1" id="KW-0472">Membrane</keyword>
<keyword evidence="1" id="KW-1133">Transmembrane helix</keyword>
<proteinExistence type="predicted"/>
<evidence type="ECO:0000313" key="3">
    <source>
        <dbReference type="Proteomes" id="UP000182829"/>
    </source>
</evidence>
<dbReference type="AlphaFoldDB" id="A0A1I3IP87"/>
<reference evidence="2 3" key="1">
    <citation type="submission" date="2016-10" db="EMBL/GenBank/DDBJ databases">
        <authorList>
            <person name="de Groot N.N."/>
        </authorList>
    </citation>
    <scope>NUCLEOTIDE SEQUENCE [LARGE SCALE GENOMIC DNA]</scope>
    <source>
        <strain evidence="2 3">SP2</strain>
    </source>
</reference>
<gene>
    <name evidence="2" type="ORF">SAMN05443661_1014</name>
</gene>
<evidence type="ECO:0000313" key="2">
    <source>
        <dbReference type="EMBL" id="SFI49795.1"/>
    </source>
</evidence>
<dbReference type="EMBL" id="FORO01000001">
    <property type="protein sequence ID" value="SFI49795.1"/>
    <property type="molecule type" value="Genomic_DNA"/>
</dbReference>
<accession>A0A1I3IP87</accession>
<feature type="transmembrane region" description="Helical" evidence="1">
    <location>
        <begin position="58"/>
        <end position="79"/>
    </location>
</feature>
<dbReference type="Proteomes" id="UP000182829">
    <property type="component" value="Unassembled WGS sequence"/>
</dbReference>
<protein>
    <submittedName>
        <fullName evidence="2">Uncharacterized protein</fullName>
    </submittedName>
</protein>
<organism evidence="2 3">
    <name type="scientific">Natronobacterium gregoryi</name>
    <dbReference type="NCBI Taxonomy" id="44930"/>
    <lineage>
        <taxon>Archaea</taxon>
        <taxon>Methanobacteriati</taxon>
        <taxon>Methanobacteriota</taxon>
        <taxon>Stenosarchaea group</taxon>
        <taxon>Halobacteria</taxon>
        <taxon>Halobacteriales</taxon>
        <taxon>Natrialbaceae</taxon>
        <taxon>Natronobacterium</taxon>
    </lineage>
</organism>